<name>A0A6C0AT42_9ZZZZ</name>
<dbReference type="AlphaFoldDB" id="A0A6C0AT42"/>
<keyword evidence="2" id="KW-1133">Transmembrane helix</keyword>
<feature type="transmembrane region" description="Helical" evidence="2">
    <location>
        <begin position="6"/>
        <end position="27"/>
    </location>
</feature>
<reference evidence="3" key="1">
    <citation type="journal article" date="2020" name="Nature">
        <title>Giant virus diversity and host interactions through global metagenomics.</title>
        <authorList>
            <person name="Schulz F."/>
            <person name="Roux S."/>
            <person name="Paez-Espino D."/>
            <person name="Jungbluth S."/>
            <person name="Walsh D.A."/>
            <person name="Denef V.J."/>
            <person name="McMahon K.D."/>
            <person name="Konstantinidis K.T."/>
            <person name="Eloe-Fadrosh E.A."/>
            <person name="Kyrpides N.C."/>
            <person name="Woyke T."/>
        </authorList>
    </citation>
    <scope>NUCLEOTIDE SEQUENCE</scope>
    <source>
        <strain evidence="3">GVMAG-S-1101171-111</strain>
    </source>
</reference>
<feature type="region of interest" description="Disordered" evidence="1">
    <location>
        <begin position="31"/>
        <end position="98"/>
    </location>
</feature>
<accession>A0A6C0AT42</accession>
<evidence type="ECO:0000256" key="1">
    <source>
        <dbReference type="SAM" id="MobiDB-lite"/>
    </source>
</evidence>
<protein>
    <submittedName>
        <fullName evidence="3">Uncharacterized protein</fullName>
    </submittedName>
</protein>
<proteinExistence type="predicted"/>
<keyword evidence="2" id="KW-0812">Transmembrane</keyword>
<keyword evidence="2" id="KW-0472">Membrane</keyword>
<dbReference type="EMBL" id="MN740804">
    <property type="protein sequence ID" value="QHS82736.1"/>
    <property type="molecule type" value="Genomic_DNA"/>
</dbReference>
<evidence type="ECO:0000256" key="2">
    <source>
        <dbReference type="SAM" id="Phobius"/>
    </source>
</evidence>
<sequence length="98" mass="10615">MYNESIPLLTYVFVGATALALAAVTILDKSGAQTDNNSTQSSTSMLPNIFSSKTEPEPTPSLLSTIGLDKTSTEAKVGGKKHRTRSNRKNRSKRMIKN</sequence>
<evidence type="ECO:0000313" key="3">
    <source>
        <dbReference type="EMBL" id="QHS82736.1"/>
    </source>
</evidence>
<feature type="compositionally biased region" description="Basic residues" evidence="1">
    <location>
        <begin position="78"/>
        <end position="98"/>
    </location>
</feature>
<feature type="compositionally biased region" description="Low complexity" evidence="1">
    <location>
        <begin position="33"/>
        <end position="44"/>
    </location>
</feature>
<organism evidence="3">
    <name type="scientific">viral metagenome</name>
    <dbReference type="NCBI Taxonomy" id="1070528"/>
    <lineage>
        <taxon>unclassified sequences</taxon>
        <taxon>metagenomes</taxon>
        <taxon>organismal metagenomes</taxon>
    </lineage>
</organism>